<proteinExistence type="inferred from homology"/>
<feature type="signal peptide" evidence="2">
    <location>
        <begin position="1"/>
        <end position="20"/>
    </location>
</feature>
<comment type="similarity">
    <text evidence="1">Belongs to the transglycosylase Slt family.</text>
</comment>
<feature type="chain" id="PRO_5014724496" evidence="2">
    <location>
        <begin position="21"/>
        <end position="224"/>
    </location>
</feature>
<evidence type="ECO:0000313" key="4">
    <source>
        <dbReference type="EMBL" id="PMS26761.1"/>
    </source>
</evidence>
<name>A0A2N7WBJ9_9BURK</name>
<evidence type="ECO:0000256" key="2">
    <source>
        <dbReference type="SAM" id="SignalP"/>
    </source>
</evidence>
<dbReference type="RefSeq" id="WP_102609151.1">
    <property type="nucleotide sequence ID" value="NZ_CADIKD010000011.1"/>
</dbReference>
<dbReference type="AlphaFoldDB" id="A0A2N7WBJ9"/>
<dbReference type="EMBL" id="PNYB01000004">
    <property type="protein sequence ID" value="PMS26761.1"/>
    <property type="molecule type" value="Genomic_DNA"/>
</dbReference>
<evidence type="ECO:0000259" key="3">
    <source>
        <dbReference type="Pfam" id="PF01464"/>
    </source>
</evidence>
<dbReference type="Gene3D" id="1.10.530.10">
    <property type="match status" value="1"/>
</dbReference>
<dbReference type="PANTHER" id="PTHR37423">
    <property type="entry name" value="SOLUBLE LYTIC MUREIN TRANSGLYCOSYLASE-RELATED"/>
    <property type="match status" value="1"/>
</dbReference>
<dbReference type="Proteomes" id="UP000235347">
    <property type="component" value="Unassembled WGS sequence"/>
</dbReference>
<dbReference type="PANTHER" id="PTHR37423:SF2">
    <property type="entry name" value="MEMBRANE-BOUND LYTIC MUREIN TRANSGLYCOSYLASE C"/>
    <property type="match status" value="1"/>
</dbReference>
<accession>A0A2N7WBJ9</accession>
<keyword evidence="2" id="KW-0732">Signal</keyword>
<evidence type="ECO:0000256" key="1">
    <source>
        <dbReference type="ARBA" id="ARBA00007734"/>
    </source>
</evidence>
<protein>
    <submittedName>
        <fullName evidence="4">Lytic transglycosylase</fullName>
    </submittedName>
</protein>
<dbReference type="CDD" id="cd00254">
    <property type="entry name" value="LT-like"/>
    <property type="match status" value="1"/>
</dbReference>
<dbReference type="InterPro" id="IPR008258">
    <property type="entry name" value="Transglycosylase_SLT_dom_1"/>
</dbReference>
<dbReference type="Pfam" id="PF01464">
    <property type="entry name" value="SLT"/>
    <property type="match status" value="1"/>
</dbReference>
<comment type="caution">
    <text evidence="4">The sequence shown here is derived from an EMBL/GenBank/DDBJ whole genome shotgun (WGS) entry which is preliminary data.</text>
</comment>
<feature type="domain" description="Transglycosylase SLT" evidence="3">
    <location>
        <begin position="103"/>
        <end position="199"/>
    </location>
</feature>
<keyword evidence="5" id="KW-1185">Reference proteome</keyword>
<dbReference type="SUPFAM" id="SSF53955">
    <property type="entry name" value="Lysozyme-like"/>
    <property type="match status" value="1"/>
</dbReference>
<sequence>MPRFLCALFICFGLIAPAIAQESETSRANVAAASVAARSGGDPVVDETLAVERAGVAAKPAADAPAAASGPAVGQMQRVRDLLTQKFGLARAKAEQISSAVMSSASKYSLPPALVLAIISIESRFRDHAHGAHGATGLMQVVPAAHKRLVKNLDLTEPAANIEAGSAILHGYLESARGDLDAALKSYGGSTAYARKVSLRVKDFQTAGAASDADAATGTSASQQ</sequence>
<dbReference type="InterPro" id="IPR023346">
    <property type="entry name" value="Lysozyme-like_dom_sf"/>
</dbReference>
<gene>
    <name evidence="4" type="ORF">C0Z19_07100</name>
</gene>
<reference evidence="4 5" key="1">
    <citation type="submission" date="2018-01" db="EMBL/GenBank/DDBJ databases">
        <title>Whole genome analyses suggest that Burkholderia sensu lato contains two further novel genera in the rhizoxinica-symbiotica group Mycetohabitans gen. nov., and Trinickia gen. nov.: implications for the evolution of diazotrophy and nodulation in the Burkholderiaceae.</title>
        <authorList>
            <person name="Estrada-de los Santos P."/>
            <person name="Palmer M."/>
            <person name="Chavez-Ramirez B."/>
            <person name="Beukes C."/>
            <person name="Steenkamp E.T."/>
            <person name="Hirsch A.M."/>
            <person name="Manyaka P."/>
            <person name="Maluk M."/>
            <person name="Lafos M."/>
            <person name="Crook M."/>
            <person name="Gross E."/>
            <person name="Simon M.F."/>
            <person name="Bueno dos Reis Junior F."/>
            <person name="Poole P.S."/>
            <person name="Venter S.N."/>
            <person name="James E.K."/>
        </authorList>
    </citation>
    <scope>NUCLEOTIDE SEQUENCE [LARGE SCALE GENOMIC DNA]</scope>
    <source>
        <strain evidence="4 5">GP25-8</strain>
    </source>
</reference>
<evidence type="ECO:0000313" key="5">
    <source>
        <dbReference type="Proteomes" id="UP000235347"/>
    </source>
</evidence>
<organism evidence="4 5">
    <name type="scientific">Trinickia soli</name>
    <dbReference type="NCBI Taxonomy" id="380675"/>
    <lineage>
        <taxon>Bacteria</taxon>
        <taxon>Pseudomonadati</taxon>
        <taxon>Pseudomonadota</taxon>
        <taxon>Betaproteobacteria</taxon>
        <taxon>Burkholderiales</taxon>
        <taxon>Burkholderiaceae</taxon>
        <taxon>Trinickia</taxon>
    </lineage>
</organism>